<dbReference type="PROSITE" id="PS51318">
    <property type="entry name" value="TAT"/>
    <property type="match status" value="1"/>
</dbReference>
<dbReference type="InterPro" id="IPR032407">
    <property type="entry name" value="MHB"/>
</dbReference>
<evidence type="ECO:0000256" key="1">
    <source>
        <dbReference type="SAM" id="SignalP"/>
    </source>
</evidence>
<dbReference type="InterPro" id="IPR006311">
    <property type="entry name" value="TAT_signal"/>
</dbReference>
<dbReference type="Proteomes" id="UP001298593">
    <property type="component" value="Unassembled WGS sequence"/>
</dbReference>
<proteinExistence type="predicted"/>
<reference evidence="3 4" key="1">
    <citation type="submission" date="2023-12" db="EMBL/GenBank/DDBJ databases">
        <title>Description of new species of Mycobacterium terrae complex isolated from sewage at the Sao Paulo Zoological Park Foundation in Brazil.</title>
        <authorList>
            <person name="Romagnoli C.L."/>
            <person name="Conceicao E.C."/>
            <person name="Machado E."/>
            <person name="Barreto L.B.P.F."/>
            <person name="Sharma A."/>
            <person name="Silva N.M."/>
            <person name="Marques L.E."/>
            <person name="Juliana M.A."/>
            <person name="Lourenco M.C.S."/>
            <person name="Digiampietri L.A."/>
            <person name="Suffys P.N."/>
            <person name="Viana-Niero C."/>
        </authorList>
    </citation>
    <scope>NUCLEOTIDE SEQUENCE [LARGE SCALE GENOMIC DNA]</scope>
    <source>
        <strain evidence="3 4">MYC340</strain>
    </source>
</reference>
<dbReference type="Pfam" id="PF16525">
    <property type="entry name" value="MHB"/>
    <property type="match status" value="1"/>
</dbReference>
<sequence>MKPTPIRRTALRLTGVTAAAFATALLTPSAATADPPPGCTAADMANVATGVAASTSGYLYAHPDVNEFYTGLRNRPDDEVPEAVRSFFADNPQAHSDLLGLRQPLTDFRARCGLPQPERPLLDQ</sequence>
<evidence type="ECO:0000259" key="2">
    <source>
        <dbReference type="Pfam" id="PF16525"/>
    </source>
</evidence>
<comment type="caution">
    <text evidence="3">The sequence shown here is derived from an EMBL/GenBank/DDBJ whole genome shotgun (WGS) entry which is preliminary data.</text>
</comment>
<feature type="domain" description="Haemophore haem-binding" evidence="2">
    <location>
        <begin position="37"/>
        <end position="113"/>
    </location>
</feature>
<protein>
    <submittedName>
        <fullName evidence="3">Heme-binding protein</fullName>
    </submittedName>
</protein>
<dbReference type="InterPro" id="IPR038378">
    <property type="entry name" value="MHB_sf"/>
</dbReference>
<name>A0ABU5XUD4_9MYCO</name>
<dbReference type="Gene3D" id="1.20.20.20">
    <property type="entry name" value="Haemophore, haem-binding domain"/>
    <property type="match status" value="1"/>
</dbReference>
<dbReference type="RefSeq" id="WP_224975592.1">
    <property type="nucleotide sequence ID" value="NZ_JAYJJU010000006.1"/>
</dbReference>
<evidence type="ECO:0000313" key="4">
    <source>
        <dbReference type="Proteomes" id="UP001298593"/>
    </source>
</evidence>
<gene>
    <name evidence="3" type="ORF">KV113_08460</name>
</gene>
<feature type="chain" id="PRO_5046905674" evidence="1">
    <location>
        <begin position="34"/>
        <end position="124"/>
    </location>
</feature>
<keyword evidence="4" id="KW-1185">Reference proteome</keyword>
<dbReference type="EMBL" id="JAYJJU010000006">
    <property type="protein sequence ID" value="MEB3031590.1"/>
    <property type="molecule type" value="Genomic_DNA"/>
</dbReference>
<organism evidence="3 4">
    <name type="scientific">[Mycobacterium] nativiensis</name>
    <dbReference type="NCBI Taxonomy" id="2855503"/>
    <lineage>
        <taxon>Bacteria</taxon>
        <taxon>Bacillati</taxon>
        <taxon>Actinomycetota</taxon>
        <taxon>Actinomycetes</taxon>
        <taxon>Mycobacteriales</taxon>
        <taxon>Mycobacteriaceae</taxon>
        <taxon>Mycolicibacter</taxon>
    </lineage>
</organism>
<feature type="signal peptide" evidence="1">
    <location>
        <begin position="1"/>
        <end position="33"/>
    </location>
</feature>
<accession>A0ABU5XUD4</accession>
<evidence type="ECO:0000313" key="3">
    <source>
        <dbReference type="EMBL" id="MEB3031590.1"/>
    </source>
</evidence>
<keyword evidence="1" id="KW-0732">Signal</keyword>
<dbReference type="NCBIfam" id="TIGR04529">
    <property type="entry name" value="MTB_hemophore"/>
    <property type="match status" value="1"/>
</dbReference>